<evidence type="ECO:0000313" key="2">
    <source>
        <dbReference type="Proteomes" id="UP000291107"/>
    </source>
</evidence>
<proteinExistence type="predicted"/>
<protein>
    <submittedName>
        <fullName evidence="1">Uncharacterized protein</fullName>
    </submittedName>
</protein>
<accession>A0A4Q4KYX4</accession>
<dbReference type="Proteomes" id="UP000291107">
    <property type="component" value="Unassembled WGS sequence"/>
</dbReference>
<reference evidence="1 2" key="1">
    <citation type="submission" date="2019-02" db="EMBL/GenBank/DDBJ databases">
        <title>Genome of Pseudomonas korensis isolated from heavy metal contaminated environment.</title>
        <authorList>
            <person name="Ayangbenro A.S."/>
            <person name="Babalola O."/>
        </authorList>
    </citation>
    <scope>NUCLEOTIDE SEQUENCE [LARGE SCALE GENOMIC DNA]</scope>
    <source>
        <strain evidence="1 2">AB36</strain>
    </source>
</reference>
<organism evidence="1 2">
    <name type="scientific">Pseudomonas koreensis</name>
    <dbReference type="NCBI Taxonomy" id="198620"/>
    <lineage>
        <taxon>Bacteria</taxon>
        <taxon>Pseudomonadati</taxon>
        <taxon>Pseudomonadota</taxon>
        <taxon>Gammaproteobacteria</taxon>
        <taxon>Pseudomonadales</taxon>
        <taxon>Pseudomonadaceae</taxon>
        <taxon>Pseudomonas</taxon>
    </lineage>
</organism>
<sequence length="107" mass="11854">MSFSKNRARILPDLRLQQAGNLSVEALCTTFVANLCSEARKAFAACWQKAKLQAIQCGSRSALVMIFSARMSHAQSPFQCFVLLVSYRHCRSIRPGGGPFHPTPVLR</sequence>
<name>A0A4Q4KYX4_9PSED</name>
<dbReference type="AlphaFoldDB" id="A0A4Q4KYX4"/>
<dbReference type="EMBL" id="SEUB01000008">
    <property type="protein sequence ID" value="RYM39343.1"/>
    <property type="molecule type" value="Genomic_DNA"/>
</dbReference>
<comment type="caution">
    <text evidence="1">The sequence shown here is derived from an EMBL/GenBank/DDBJ whole genome shotgun (WGS) entry which is preliminary data.</text>
</comment>
<evidence type="ECO:0000313" key="1">
    <source>
        <dbReference type="EMBL" id="RYM39343.1"/>
    </source>
</evidence>
<gene>
    <name evidence="1" type="ORF">EVS84_22005</name>
</gene>